<dbReference type="PANTHER" id="PTHR43677:SF4">
    <property type="entry name" value="QUINONE OXIDOREDUCTASE-LIKE PROTEIN 2"/>
    <property type="match status" value="1"/>
</dbReference>
<sequence>MTSARLPESQRALRQLVYAAPLTVETVPTPQPTPGSAIVKILFANVISYMGRIYNGQRFYSYPTPFIPGFAAIGRIAALGPDSVALKHGQLVFVDCTIRGRDDPGAIILSGISDGHSEGARKLMAGEWRNSTYAEYTKVPLENCLPLNESVLIGSGSDAALGYEVAQLAYISTLLVAYGGLRDIRLEAGETIIIAPATGGFGGAAVLCALAMGARVIAMGRDVDALSKLKALGKRVEIVKLTNNPEQDMAALAKFGQADAYFDISPREAVGTTHIKSCILSLRHRGRVSFMGGLLEDTPLPLRTMMLKDLKLSGKWMYSRDDVVLLIKMIEIGLLSLKGVSVKGKFPLELWQEAFDEADKYNKAEEMVLLQPGAATDPSI</sequence>
<feature type="domain" description="Alcohol dehydrogenase-like C-terminal" evidence="1">
    <location>
        <begin position="201"/>
        <end position="330"/>
    </location>
</feature>
<evidence type="ECO:0008006" key="5">
    <source>
        <dbReference type="Google" id="ProtNLM"/>
    </source>
</evidence>
<dbReference type="InterPro" id="IPR036291">
    <property type="entry name" value="NAD(P)-bd_dom_sf"/>
</dbReference>
<dbReference type="Gene3D" id="3.40.50.720">
    <property type="entry name" value="NAD(P)-binding Rossmann-like Domain"/>
    <property type="match status" value="1"/>
</dbReference>
<dbReference type="CDD" id="cd05188">
    <property type="entry name" value="MDR"/>
    <property type="match status" value="1"/>
</dbReference>
<dbReference type="EMBL" id="JAXLQG010000005">
    <property type="protein sequence ID" value="KAK5540026.1"/>
    <property type="molecule type" value="Genomic_DNA"/>
</dbReference>
<dbReference type="SUPFAM" id="SSF51735">
    <property type="entry name" value="NAD(P)-binding Rossmann-fold domains"/>
    <property type="match status" value="1"/>
</dbReference>
<dbReference type="InterPro" id="IPR013149">
    <property type="entry name" value="ADH-like_C"/>
</dbReference>
<proteinExistence type="predicted"/>
<protein>
    <recommendedName>
        <fullName evidence="5">Alcohol dehydrogenase</fullName>
    </recommendedName>
</protein>
<reference evidence="3 4" key="1">
    <citation type="submission" date="2023-06" db="EMBL/GenBank/DDBJ databases">
        <title>Black Yeasts Isolated from many extreme environments.</title>
        <authorList>
            <person name="Coleine C."/>
            <person name="Stajich J.E."/>
            <person name="Selbmann L."/>
        </authorList>
    </citation>
    <scope>NUCLEOTIDE SEQUENCE [LARGE SCALE GENOMIC DNA]</scope>
    <source>
        <strain evidence="3 4">CCFEE 5887</strain>
    </source>
</reference>
<dbReference type="InterPro" id="IPR013154">
    <property type="entry name" value="ADH-like_N"/>
</dbReference>
<dbReference type="PANTHER" id="PTHR43677">
    <property type="entry name" value="SHORT-CHAIN DEHYDROGENASE/REDUCTASE"/>
    <property type="match status" value="1"/>
</dbReference>
<dbReference type="InterPro" id="IPR051397">
    <property type="entry name" value="Zn-ADH-like_protein"/>
</dbReference>
<dbReference type="Gene3D" id="3.90.180.10">
    <property type="entry name" value="Medium-chain alcohol dehydrogenases, catalytic domain"/>
    <property type="match status" value="1"/>
</dbReference>
<dbReference type="AlphaFoldDB" id="A0AAV9QBL5"/>
<feature type="domain" description="Alcohol dehydrogenase-like N-terminal" evidence="2">
    <location>
        <begin position="34"/>
        <end position="148"/>
    </location>
</feature>
<organism evidence="3 4">
    <name type="scientific">Vermiconidia calcicola</name>
    <dbReference type="NCBI Taxonomy" id="1690605"/>
    <lineage>
        <taxon>Eukaryota</taxon>
        <taxon>Fungi</taxon>
        <taxon>Dikarya</taxon>
        <taxon>Ascomycota</taxon>
        <taxon>Pezizomycotina</taxon>
        <taxon>Dothideomycetes</taxon>
        <taxon>Dothideomycetidae</taxon>
        <taxon>Mycosphaerellales</taxon>
        <taxon>Extremaceae</taxon>
        <taxon>Vermiconidia</taxon>
    </lineage>
</organism>
<keyword evidence="4" id="KW-1185">Reference proteome</keyword>
<dbReference type="Pfam" id="PF00107">
    <property type="entry name" value="ADH_zinc_N"/>
    <property type="match status" value="1"/>
</dbReference>
<dbReference type="Proteomes" id="UP001345827">
    <property type="component" value="Unassembled WGS sequence"/>
</dbReference>
<dbReference type="GO" id="GO:0016491">
    <property type="term" value="F:oxidoreductase activity"/>
    <property type="evidence" value="ECO:0007669"/>
    <property type="project" value="TreeGrafter"/>
</dbReference>
<dbReference type="SUPFAM" id="SSF50129">
    <property type="entry name" value="GroES-like"/>
    <property type="match status" value="1"/>
</dbReference>
<evidence type="ECO:0000313" key="3">
    <source>
        <dbReference type="EMBL" id="KAK5540026.1"/>
    </source>
</evidence>
<name>A0AAV9QBL5_9PEZI</name>
<accession>A0AAV9QBL5</accession>
<comment type="caution">
    <text evidence="3">The sequence shown here is derived from an EMBL/GenBank/DDBJ whole genome shotgun (WGS) entry which is preliminary data.</text>
</comment>
<gene>
    <name evidence="3" type="ORF">LTR25_003731</name>
</gene>
<dbReference type="Pfam" id="PF08240">
    <property type="entry name" value="ADH_N"/>
    <property type="match status" value="1"/>
</dbReference>
<dbReference type="GO" id="GO:0005739">
    <property type="term" value="C:mitochondrion"/>
    <property type="evidence" value="ECO:0007669"/>
    <property type="project" value="TreeGrafter"/>
</dbReference>
<evidence type="ECO:0000259" key="2">
    <source>
        <dbReference type="Pfam" id="PF08240"/>
    </source>
</evidence>
<evidence type="ECO:0000313" key="4">
    <source>
        <dbReference type="Proteomes" id="UP001345827"/>
    </source>
</evidence>
<evidence type="ECO:0000259" key="1">
    <source>
        <dbReference type="Pfam" id="PF00107"/>
    </source>
</evidence>
<dbReference type="InterPro" id="IPR011032">
    <property type="entry name" value="GroES-like_sf"/>
</dbReference>